<proteinExistence type="predicted"/>
<reference evidence="4" key="1">
    <citation type="submission" date="2011-08" db="EMBL/GenBank/DDBJ databases">
        <title>The draft genome of Latimeria chalumnae.</title>
        <authorList>
            <person name="Di Palma F."/>
            <person name="Alfoldi J."/>
            <person name="Johnson J."/>
            <person name="Berlin A."/>
            <person name="Gnerre S."/>
            <person name="Jaffe D."/>
            <person name="MacCallum I."/>
            <person name="Young S."/>
            <person name="Walker B.J."/>
            <person name="Lander E."/>
            <person name="Lindblad-Toh K."/>
        </authorList>
    </citation>
    <scope>NUCLEOTIDE SEQUENCE [LARGE SCALE GENOMIC DNA]</scope>
    <source>
        <strain evidence="4">Wild caught</strain>
    </source>
</reference>
<organism evidence="3 4">
    <name type="scientific">Latimeria chalumnae</name>
    <name type="common">Coelacanth</name>
    <dbReference type="NCBI Taxonomy" id="7897"/>
    <lineage>
        <taxon>Eukaryota</taxon>
        <taxon>Metazoa</taxon>
        <taxon>Chordata</taxon>
        <taxon>Craniata</taxon>
        <taxon>Vertebrata</taxon>
        <taxon>Euteleostomi</taxon>
        <taxon>Coelacanthiformes</taxon>
        <taxon>Coelacanthidae</taxon>
        <taxon>Latimeria</taxon>
    </lineage>
</organism>
<protein>
    <submittedName>
        <fullName evidence="3">Zgc:195245</fullName>
    </submittedName>
</protein>
<dbReference type="AlphaFoldDB" id="H3AQ02"/>
<dbReference type="PANTHER" id="PTHR16768:SF7">
    <property type="entry name" value="PROTEIN FAM107B-LIKE"/>
    <property type="match status" value="1"/>
</dbReference>
<evidence type="ECO:0000313" key="4">
    <source>
        <dbReference type="Proteomes" id="UP000008672"/>
    </source>
</evidence>
<evidence type="ECO:0000256" key="2">
    <source>
        <dbReference type="SAM" id="MobiDB-lite"/>
    </source>
</evidence>
<accession>H3AQ02</accession>
<evidence type="ECO:0000313" key="3">
    <source>
        <dbReference type="Ensembl" id="ENSLACP00000011723.1"/>
    </source>
</evidence>
<dbReference type="Pfam" id="PF06625">
    <property type="entry name" value="DUF1151"/>
    <property type="match status" value="1"/>
</dbReference>
<reference evidence="3" key="2">
    <citation type="submission" date="2025-08" db="UniProtKB">
        <authorList>
            <consortium name="Ensembl"/>
        </authorList>
    </citation>
    <scope>IDENTIFICATION</scope>
</reference>
<dbReference type="Ensembl" id="ENSLACT00000011812.1">
    <property type="protein sequence ID" value="ENSLACP00000011723.1"/>
    <property type="gene ID" value="ENSLACG00000010320.1"/>
</dbReference>
<feature type="compositionally biased region" description="Basic and acidic residues" evidence="2">
    <location>
        <begin position="34"/>
        <end position="47"/>
    </location>
</feature>
<dbReference type="GeneTree" id="ENSGT00390000011228"/>
<dbReference type="Proteomes" id="UP000008672">
    <property type="component" value="Unassembled WGS sequence"/>
</dbReference>
<sequence>RTTAGVDSHTTAHPDPLINNPSLITPRKLTNPVRESKNHQDLHRELLLSHNRGTAPEQKPELQRVMEQRELGRLREQKEAQRPKSDLEQELMKRQQKLEQYEKEQVKMKEEKTVPEFVKVKENLRKIPLPDAFRKDS</sequence>
<dbReference type="EMBL" id="AFYH01013839">
    <property type="status" value="NOT_ANNOTATED_CDS"/>
    <property type="molecule type" value="Genomic_DNA"/>
</dbReference>
<dbReference type="eggNOG" id="ENOG502S2CH">
    <property type="taxonomic scope" value="Eukaryota"/>
</dbReference>
<feature type="compositionally biased region" description="Polar residues" evidence="2">
    <location>
        <begin position="1"/>
        <end position="11"/>
    </location>
</feature>
<keyword evidence="1" id="KW-0175">Coiled coil</keyword>
<dbReference type="HOGENOM" id="CLU_122902_0_0_1"/>
<feature type="region of interest" description="Disordered" evidence="2">
    <location>
        <begin position="1"/>
        <end position="95"/>
    </location>
</feature>
<dbReference type="InParanoid" id="H3AQ02"/>
<dbReference type="OMA" id="CVERPGF"/>
<evidence type="ECO:0000256" key="1">
    <source>
        <dbReference type="ARBA" id="ARBA00023054"/>
    </source>
</evidence>
<reference evidence="3" key="3">
    <citation type="submission" date="2025-09" db="UniProtKB">
        <authorList>
            <consortium name="Ensembl"/>
        </authorList>
    </citation>
    <scope>IDENTIFICATION</scope>
</reference>
<dbReference type="InterPro" id="IPR009533">
    <property type="entry name" value="FAM107"/>
</dbReference>
<feature type="compositionally biased region" description="Basic and acidic residues" evidence="2">
    <location>
        <begin position="58"/>
        <end position="95"/>
    </location>
</feature>
<name>H3AQ02_LATCH</name>
<dbReference type="PANTHER" id="PTHR16768">
    <property type="entry name" value="DOWN REGULATED IN RENAL CARCINOMA 1/TU3A"/>
    <property type="match status" value="1"/>
</dbReference>
<keyword evidence="4" id="KW-1185">Reference proteome</keyword>